<dbReference type="Proteomes" id="UP000837857">
    <property type="component" value="Chromosome 14"/>
</dbReference>
<evidence type="ECO:0000256" key="6">
    <source>
        <dbReference type="SAM" id="Phobius"/>
    </source>
</evidence>
<proteinExistence type="predicted"/>
<evidence type="ECO:0000256" key="4">
    <source>
        <dbReference type="ARBA" id="ARBA00023136"/>
    </source>
</evidence>
<evidence type="ECO:0000256" key="1">
    <source>
        <dbReference type="ARBA" id="ARBA00004141"/>
    </source>
</evidence>
<feature type="transmembrane region" description="Helical" evidence="6">
    <location>
        <begin position="435"/>
        <end position="456"/>
    </location>
</feature>
<keyword evidence="4 6" id="KW-0472">Membrane</keyword>
<evidence type="ECO:0000256" key="2">
    <source>
        <dbReference type="ARBA" id="ARBA00022692"/>
    </source>
</evidence>
<evidence type="ECO:0008006" key="9">
    <source>
        <dbReference type="Google" id="ProtNLM"/>
    </source>
</evidence>
<comment type="subcellular location">
    <subcellularLocation>
        <location evidence="1">Membrane</location>
        <topology evidence="1">Multi-pass membrane protein</topology>
    </subcellularLocation>
</comment>
<dbReference type="InterPro" id="IPR005828">
    <property type="entry name" value="MFS_sugar_transport-like"/>
</dbReference>
<evidence type="ECO:0000313" key="8">
    <source>
        <dbReference type="Proteomes" id="UP000837857"/>
    </source>
</evidence>
<dbReference type="PANTHER" id="PTHR24064">
    <property type="entry name" value="SOLUTE CARRIER FAMILY 22 MEMBER"/>
    <property type="match status" value="1"/>
</dbReference>
<feature type="compositionally biased region" description="Basic and acidic residues" evidence="5">
    <location>
        <begin position="632"/>
        <end position="643"/>
    </location>
</feature>
<feature type="transmembrane region" description="Helical" evidence="6">
    <location>
        <begin position="463"/>
        <end position="482"/>
    </location>
</feature>
<dbReference type="Gene3D" id="1.20.1250.20">
    <property type="entry name" value="MFS general substrate transporter like domains"/>
    <property type="match status" value="1"/>
</dbReference>
<keyword evidence="8" id="KW-1185">Reference proteome</keyword>
<keyword evidence="3 6" id="KW-1133">Transmembrane helix</keyword>
<feature type="compositionally biased region" description="Polar residues" evidence="5">
    <location>
        <begin position="619"/>
        <end position="631"/>
    </location>
</feature>
<protein>
    <recommendedName>
        <fullName evidence="9">Organic cation transporter protein</fullName>
    </recommendedName>
</protein>
<sequence length="732" mass="83498">MISIYPKNREPSLNSLFVRQTLCRHSRFTREIIFDHNYLIIVKRCKNKQKHVKAVKSRVNLQQFAIFSWLCVEKMSAGEPRVQLDEVLGQLGAFGRHQLITMCMLALVYATNSIYNVNYVFAVEDVSYRCVVPECEPSRPPFPAPWVNLSSSENGIKQCRRHPPLTPLCEGLNTSAEYECAEWVYDVPHSFVAEFGLACEDWKPPLVGTVHMFGNMVGLLLQGQISDRFGRKTAAVFAGTMGAILGLTKSFANTFWMYIIIEGLEAAIGDALSPMFMLSIEIVEKKRAVFFQMILLNCYTGGLIIMPFIAWAVPYWRHFLRVIYAPTLIILTYSFFLDESIRWLHSKGQTERAIKIIEKIANRNNVQVDKMLLNKLDYINEDSSPNINDRKLLLKTFRSKIMMQRFLVCLVWWFTITLINYGMMISSVLIDGNKYVNFALLMLMDIPANVFYWLALSKYRRKLPLLASFTIGGLFCISQPFVPKGYAWAGLALFMMFEMLATFSYNIVYMYTSELFPTYTRNSMHAICSAVGRVGSLLAPQTPLLMAYWSGLPAVIFGMTSLASGALTLLMPETASCQLPDTVREAETIGQKVLLKPEEHELKGMQVLEIYPRPRAGQRNPTTEGQRPTQYNRRDRTSIREERRGRQIKKWSRLVVVAPEPLKTHYPPIVHAAAVHRLVYRIEANGRWCSVTGLATNNWQLAIGEAKSIDSSRRAFRCCPAINESYDPLRSI</sequence>
<feature type="region of interest" description="Disordered" evidence="5">
    <location>
        <begin position="613"/>
        <end position="643"/>
    </location>
</feature>
<dbReference type="InterPro" id="IPR036259">
    <property type="entry name" value="MFS_trans_sf"/>
</dbReference>
<organism evidence="7 8">
    <name type="scientific">Iphiclides podalirius</name>
    <name type="common">scarce swallowtail</name>
    <dbReference type="NCBI Taxonomy" id="110791"/>
    <lineage>
        <taxon>Eukaryota</taxon>
        <taxon>Metazoa</taxon>
        <taxon>Ecdysozoa</taxon>
        <taxon>Arthropoda</taxon>
        <taxon>Hexapoda</taxon>
        <taxon>Insecta</taxon>
        <taxon>Pterygota</taxon>
        <taxon>Neoptera</taxon>
        <taxon>Endopterygota</taxon>
        <taxon>Lepidoptera</taxon>
        <taxon>Glossata</taxon>
        <taxon>Ditrysia</taxon>
        <taxon>Papilionoidea</taxon>
        <taxon>Papilionidae</taxon>
        <taxon>Papilioninae</taxon>
        <taxon>Iphiclides</taxon>
    </lineage>
</organism>
<dbReference type="EMBL" id="OW152826">
    <property type="protein sequence ID" value="CAH2041924.1"/>
    <property type="molecule type" value="Genomic_DNA"/>
</dbReference>
<feature type="non-terminal residue" evidence="7">
    <location>
        <position position="1"/>
    </location>
</feature>
<evidence type="ECO:0000256" key="5">
    <source>
        <dbReference type="SAM" id="MobiDB-lite"/>
    </source>
</evidence>
<dbReference type="Pfam" id="PF00083">
    <property type="entry name" value="Sugar_tr"/>
    <property type="match status" value="1"/>
</dbReference>
<feature type="transmembrane region" description="Helical" evidence="6">
    <location>
        <begin position="406"/>
        <end position="429"/>
    </location>
</feature>
<name>A0ABN8HXT2_9NEOP</name>
<keyword evidence="2 6" id="KW-0812">Transmembrane</keyword>
<reference evidence="7" key="1">
    <citation type="submission" date="2022-03" db="EMBL/GenBank/DDBJ databases">
        <authorList>
            <person name="Martin H S."/>
        </authorList>
    </citation>
    <scope>NUCLEOTIDE SEQUENCE</scope>
</reference>
<dbReference type="SUPFAM" id="SSF103473">
    <property type="entry name" value="MFS general substrate transporter"/>
    <property type="match status" value="1"/>
</dbReference>
<evidence type="ECO:0000313" key="7">
    <source>
        <dbReference type="EMBL" id="CAH2041924.1"/>
    </source>
</evidence>
<accession>A0ABN8HXT2</accession>
<feature type="transmembrane region" description="Helical" evidence="6">
    <location>
        <begin position="258"/>
        <end position="278"/>
    </location>
</feature>
<feature type="transmembrane region" description="Helical" evidence="6">
    <location>
        <begin position="290"/>
        <end position="313"/>
    </location>
</feature>
<feature type="transmembrane region" description="Helical" evidence="6">
    <location>
        <begin position="488"/>
        <end position="511"/>
    </location>
</feature>
<gene>
    <name evidence="7" type="ORF">IPOD504_LOCUS3458</name>
</gene>
<feature type="transmembrane region" description="Helical" evidence="6">
    <location>
        <begin position="319"/>
        <end position="337"/>
    </location>
</feature>
<evidence type="ECO:0000256" key="3">
    <source>
        <dbReference type="ARBA" id="ARBA00022989"/>
    </source>
</evidence>